<dbReference type="EMBL" id="JZBS01001586">
    <property type="protein sequence ID" value="KKK22064.1"/>
    <property type="molecule type" value="Genomic_DNA"/>
</dbReference>
<accession>A0A0F8UR39</accession>
<comment type="cofactor">
    <cofactor evidence="1 12">
        <name>heme</name>
        <dbReference type="ChEBI" id="CHEBI:30413"/>
    </cofactor>
</comment>
<sequence length="525" mass="58791">MLHQLLYRLKTPAVPVPGMEAMLSSQSLLFKALFIAAISVSLLFTWLLGRKSKLNVPILGADQGVSKKDRINRYINQPRELMWEGYTKYGNQVWGIDTHDGVKAVIPPQFINDLKSHPALSFKASIDNDMLTDYTYFGAPPEFVINAVRSSLTPSLPNYIPIFHQMIKKHQKGLLGTYDDWTSVQVSGPVLRLASILSARAFHSSEASMNPDWLDVATGYVHAVLDSIKALKRWPPYLRPFVHRFLPERAAIAQQRSKARKIVAASLQRKQSNGGAPLDDPPTMLDHLSSGKNHNIATDIEKQVLYQMTLVAVGTVTTFSTVTQCLYDLAGHPEIIPDLREEAISVLKQSKGLLNKESLSALKKMDSFMKECQRFSSPDLTTFQRAATEDMNLPDGTFIPKGTKLETATCSIHADEQHYENPDQFDAFRFYRKRQIPGQENKNMFVSVGSNDLAFGFGKHACPGRFLSHVVIKCFLVEFLLHYDIKSAPGVGRPKNIEFEAFVDPDPTAEVLLKTIHVGETEFLD</sequence>
<evidence type="ECO:0000256" key="9">
    <source>
        <dbReference type="ARBA" id="ARBA00023004"/>
    </source>
</evidence>
<dbReference type="PANTHER" id="PTHR46206:SF7">
    <property type="entry name" value="P450, PUTATIVE (EUROFUNG)-RELATED"/>
    <property type="match status" value="1"/>
</dbReference>
<dbReference type="Proteomes" id="UP000034291">
    <property type="component" value="Unassembled WGS sequence"/>
</dbReference>
<comment type="caution">
    <text evidence="15">The sequence shown here is derived from an EMBL/GenBank/DDBJ whole genome shotgun (WGS) entry which is preliminary data.</text>
</comment>
<evidence type="ECO:0000256" key="13">
    <source>
        <dbReference type="RuleBase" id="RU000461"/>
    </source>
</evidence>
<evidence type="ECO:0000256" key="1">
    <source>
        <dbReference type="ARBA" id="ARBA00001971"/>
    </source>
</evidence>
<evidence type="ECO:0000256" key="4">
    <source>
        <dbReference type="ARBA" id="ARBA00022617"/>
    </source>
</evidence>
<evidence type="ECO:0000256" key="8">
    <source>
        <dbReference type="ARBA" id="ARBA00023002"/>
    </source>
</evidence>
<dbReference type="CDD" id="cd11041">
    <property type="entry name" value="CYP503A1-like"/>
    <property type="match status" value="1"/>
</dbReference>
<gene>
    <name evidence="15" type="ORF">ARAM_002402</name>
</gene>
<name>A0A0F8UR39_9EURO</name>
<dbReference type="GO" id="GO:0020037">
    <property type="term" value="F:heme binding"/>
    <property type="evidence" value="ECO:0007669"/>
    <property type="project" value="InterPro"/>
</dbReference>
<dbReference type="STRING" id="308745.A0A0F8UR39"/>
<dbReference type="PROSITE" id="PS00086">
    <property type="entry name" value="CYTOCHROME_P450"/>
    <property type="match status" value="1"/>
</dbReference>
<evidence type="ECO:0000313" key="15">
    <source>
        <dbReference type="EMBL" id="KKK22064.1"/>
    </source>
</evidence>
<keyword evidence="16" id="KW-1185">Reference proteome</keyword>
<dbReference type="SUPFAM" id="SSF48264">
    <property type="entry name" value="Cytochrome P450"/>
    <property type="match status" value="1"/>
</dbReference>
<feature type="transmembrane region" description="Helical" evidence="14">
    <location>
        <begin position="28"/>
        <end position="49"/>
    </location>
</feature>
<keyword evidence="5 14" id="KW-0812">Transmembrane</keyword>
<evidence type="ECO:0000256" key="5">
    <source>
        <dbReference type="ARBA" id="ARBA00022692"/>
    </source>
</evidence>
<keyword evidence="11 14" id="KW-0472">Membrane</keyword>
<evidence type="ECO:0000256" key="12">
    <source>
        <dbReference type="PIRSR" id="PIRSR602403-1"/>
    </source>
</evidence>
<dbReference type="GO" id="GO:0004497">
    <property type="term" value="F:monooxygenase activity"/>
    <property type="evidence" value="ECO:0007669"/>
    <property type="project" value="UniProtKB-KW"/>
</dbReference>
<evidence type="ECO:0000256" key="10">
    <source>
        <dbReference type="ARBA" id="ARBA00023033"/>
    </source>
</evidence>
<keyword evidence="9 12" id="KW-0408">Iron</keyword>
<dbReference type="PANTHER" id="PTHR46206">
    <property type="entry name" value="CYTOCHROME P450"/>
    <property type="match status" value="1"/>
</dbReference>
<comment type="similarity">
    <text evidence="3 13">Belongs to the cytochrome P450 family.</text>
</comment>
<evidence type="ECO:0000313" key="16">
    <source>
        <dbReference type="Proteomes" id="UP000034291"/>
    </source>
</evidence>
<proteinExistence type="inferred from homology"/>
<protein>
    <recommendedName>
        <fullName evidence="17">Cytochrome P450 monooxygenase</fullName>
    </recommendedName>
</protein>
<evidence type="ECO:0000256" key="3">
    <source>
        <dbReference type="ARBA" id="ARBA00010617"/>
    </source>
</evidence>
<keyword evidence="10 13" id="KW-0503">Monooxygenase</keyword>
<dbReference type="GO" id="GO:0019748">
    <property type="term" value="P:secondary metabolic process"/>
    <property type="evidence" value="ECO:0007669"/>
    <property type="project" value="UniProtKB-ARBA"/>
</dbReference>
<keyword evidence="7 14" id="KW-1133">Transmembrane helix</keyword>
<keyword evidence="4 12" id="KW-0349">Heme</keyword>
<evidence type="ECO:0000256" key="6">
    <source>
        <dbReference type="ARBA" id="ARBA00022723"/>
    </source>
</evidence>
<dbReference type="OrthoDB" id="1844152at2759"/>
<evidence type="ECO:0000256" key="11">
    <source>
        <dbReference type="ARBA" id="ARBA00023136"/>
    </source>
</evidence>
<dbReference type="InterPro" id="IPR017972">
    <property type="entry name" value="Cyt_P450_CS"/>
</dbReference>
<organism evidence="15 16">
    <name type="scientific">Aspergillus rambellii</name>
    <dbReference type="NCBI Taxonomy" id="308745"/>
    <lineage>
        <taxon>Eukaryota</taxon>
        <taxon>Fungi</taxon>
        <taxon>Dikarya</taxon>
        <taxon>Ascomycota</taxon>
        <taxon>Pezizomycotina</taxon>
        <taxon>Eurotiomycetes</taxon>
        <taxon>Eurotiomycetidae</taxon>
        <taxon>Eurotiales</taxon>
        <taxon>Aspergillaceae</taxon>
        <taxon>Aspergillus</taxon>
        <taxon>Aspergillus subgen. Nidulantes</taxon>
    </lineage>
</organism>
<keyword evidence="6 12" id="KW-0479">Metal-binding</keyword>
<keyword evidence="8 13" id="KW-0560">Oxidoreductase</keyword>
<dbReference type="PRINTS" id="PR00465">
    <property type="entry name" value="EP450IV"/>
</dbReference>
<dbReference type="Pfam" id="PF00067">
    <property type="entry name" value="p450"/>
    <property type="match status" value="1"/>
</dbReference>
<reference evidence="15 16" key="1">
    <citation type="submission" date="2015-02" db="EMBL/GenBank/DDBJ databases">
        <title>Draft Genome Sequences of Two Closely-Related Aflatoxigenic Aspergillus Species Obtained from the Cote d'Ivoire.</title>
        <authorList>
            <person name="Moore G.G."/>
            <person name="Beltz S.B."/>
            <person name="Mack B.M."/>
        </authorList>
    </citation>
    <scope>NUCLEOTIDE SEQUENCE [LARGE SCALE GENOMIC DNA]</scope>
    <source>
        <strain evidence="15 16">SRRC1468</strain>
    </source>
</reference>
<evidence type="ECO:0000256" key="14">
    <source>
        <dbReference type="SAM" id="Phobius"/>
    </source>
</evidence>
<dbReference type="AlphaFoldDB" id="A0A0F8UR39"/>
<dbReference type="InterPro" id="IPR036396">
    <property type="entry name" value="Cyt_P450_sf"/>
</dbReference>
<dbReference type="GO" id="GO:0016020">
    <property type="term" value="C:membrane"/>
    <property type="evidence" value="ECO:0007669"/>
    <property type="project" value="UniProtKB-SubCell"/>
</dbReference>
<comment type="subcellular location">
    <subcellularLocation>
        <location evidence="2">Membrane</location>
    </subcellularLocation>
</comment>
<dbReference type="InterPro" id="IPR002403">
    <property type="entry name" value="Cyt_P450_E_grp-IV"/>
</dbReference>
<feature type="binding site" description="axial binding residue" evidence="12">
    <location>
        <position position="462"/>
    </location>
    <ligand>
        <name>heme</name>
        <dbReference type="ChEBI" id="CHEBI:30413"/>
    </ligand>
    <ligandPart>
        <name>Fe</name>
        <dbReference type="ChEBI" id="CHEBI:18248"/>
    </ligandPart>
</feature>
<evidence type="ECO:0000256" key="7">
    <source>
        <dbReference type="ARBA" id="ARBA00022989"/>
    </source>
</evidence>
<dbReference type="GO" id="GO:0005506">
    <property type="term" value="F:iron ion binding"/>
    <property type="evidence" value="ECO:0007669"/>
    <property type="project" value="InterPro"/>
</dbReference>
<dbReference type="GO" id="GO:0016705">
    <property type="term" value="F:oxidoreductase activity, acting on paired donors, with incorporation or reduction of molecular oxygen"/>
    <property type="evidence" value="ECO:0007669"/>
    <property type="project" value="InterPro"/>
</dbReference>
<dbReference type="Gene3D" id="1.10.630.10">
    <property type="entry name" value="Cytochrome P450"/>
    <property type="match status" value="1"/>
</dbReference>
<evidence type="ECO:0000256" key="2">
    <source>
        <dbReference type="ARBA" id="ARBA00004370"/>
    </source>
</evidence>
<evidence type="ECO:0008006" key="17">
    <source>
        <dbReference type="Google" id="ProtNLM"/>
    </source>
</evidence>
<dbReference type="InterPro" id="IPR001128">
    <property type="entry name" value="Cyt_P450"/>
</dbReference>